<dbReference type="InterPro" id="IPR032568">
    <property type="entry name" value="DUF4926"/>
</dbReference>
<sequence>MIQELDSVVLTIDIPEKKLSQGDIGTVVLVHQGGVGYEVEFVTLTGKTVAIISLFRSQVRLIGDREIAHARMLARSLSEWKQKPDDRSKSLTRNKATEETALPIGFNNRLKPLVSLVHSQV</sequence>
<dbReference type="Pfam" id="PF16277">
    <property type="entry name" value="DUF4926"/>
    <property type="match status" value="1"/>
</dbReference>
<organism evidence="1 2">
    <name type="scientific">Microcoleus anatoxicus PTRS2</name>
    <dbReference type="NCBI Taxonomy" id="2705321"/>
    <lineage>
        <taxon>Bacteria</taxon>
        <taxon>Bacillati</taxon>
        <taxon>Cyanobacteriota</taxon>
        <taxon>Cyanophyceae</taxon>
        <taxon>Oscillatoriophycideae</taxon>
        <taxon>Oscillatoriales</taxon>
        <taxon>Microcoleaceae</taxon>
        <taxon>Microcoleus</taxon>
        <taxon>Microcoleus anatoxicus</taxon>
    </lineage>
</organism>
<accession>A0ABU8YS21</accession>
<evidence type="ECO:0000313" key="1">
    <source>
        <dbReference type="EMBL" id="MEK0187164.1"/>
    </source>
</evidence>
<name>A0ABU8YS21_9CYAN</name>
<proteinExistence type="predicted"/>
<dbReference type="EMBL" id="JBBLXS010000312">
    <property type="protein sequence ID" value="MEK0187164.1"/>
    <property type="molecule type" value="Genomic_DNA"/>
</dbReference>
<keyword evidence="2" id="KW-1185">Reference proteome</keyword>
<evidence type="ECO:0000313" key="2">
    <source>
        <dbReference type="Proteomes" id="UP001384579"/>
    </source>
</evidence>
<dbReference type="Proteomes" id="UP001384579">
    <property type="component" value="Unassembled WGS sequence"/>
</dbReference>
<dbReference type="RefSeq" id="WP_340526239.1">
    <property type="nucleotide sequence ID" value="NZ_JBBLXS010000312.1"/>
</dbReference>
<protein>
    <submittedName>
        <fullName evidence="1">DUF4926 domain-containing protein</fullName>
    </submittedName>
</protein>
<reference evidence="1 2" key="1">
    <citation type="journal article" date="2020" name="Harmful Algae">
        <title>Molecular and morphological characterization of a novel dihydroanatoxin-a producing Microcoleus species (cyanobacteria) from the Russian River, California, USA.</title>
        <authorList>
            <person name="Conklin K.Y."/>
            <person name="Stancheva R."/>
            <person name="Otten T.G."/>
            <person name="Fadness R."/>
            <person name="Boyer G.L."/>
            <person name="Read B."/>
            <person name="Zhang X."/>
            <person name="Sheath R.G."/>
        </authorList>
    </citation>
    <scope>NUCLEOTIDE SEQUENCE [LARGE SCALE GENOMIC DNA]</scope>
    <source>
        <strain evidence="1 2">PTRS2</strain>
    </source>
</reference>
<comment type="caution">
    <text evidence="1">The sequence shown here is derived from an EMBL/GenBank/DDBJ whole genome shotgun (WGS) entry which is preliminary data.</text>
</comment>
<gene>
    <name evidence="1" type="ORF">WMG39_20260</name>
</gene>